<dbReference type="Proteomes" id="UP001326715">
    <property type="component" value="Chromosome"/>
</dbReference>
<dbReference type="SUPFAM" id="SSF46785">
    <property type="entry name" value="Winged helix' DNA-binding domain"/>
    <property type="match status" value="1"/>
</dbReference>
<sequence length="111" mass="12513">MVCPGEKIYDCRRQLLAIQDTLDILGGKWKVTILGCLAMGGKRFMDLQRELAGIGPKMLSKELHELEMNGLIKKNEEGKYEMTSYSDSLKPVIEVLAAWGAQHRVKVMSMQ</sequence>
<dbReference type="PANTHER" id="PTHR33204">
    <property type="entry name" value="TRANSCRIPTIONAL REGULATOR, MARR FAMILY"/>
    <property type="match status" value="1"/>
</dbReference>
<keyword evidence="1" id="KW-0805">Transcription regulation</keyword>
<dbReference type="Proteomes" id="UP000183788">
    <property type="component" value="Unassembled WGS sequence"/>
</dbReference>
<evidence type="ECO:0000256" key="1">
    <source>
        <dbReference type="ARBA" id="ARBA00023015"/>
    </source>
</evidence>
<dbReference type="InterPro" id="IPR036390">
    <property type="entry name" value="WH_DNA-bd_sf"/>
</dbReference>
<keyword evidence="8" id="KW-1185">Reference proteome</keyword>
<evidence type="ECO:0000259" key="4">
    <source>
        <dbReference type="PROSITE" id="PS51118"/>
    </source>
</evidence>
<dbReference type="PROSITE" id="PS51118">
    <property type="entry name" value="HTH_HXLR"/>
    <property type="match status" value="1"/>
</dbReference>
<feature type="domain" description="HTH hxlR-type" evidence="4">
    <location>
        <begin position="3"/>
        <end position="108"/>
    </location>
</feature>
<evidence type="ECO:0000313" key="7">
    <source>
        <dbReference type="Proteomes" id="UP000183788"/>
    </source>
</evidence>
<dbReference type="AlphaFoldDB" id="A0A1K1N9K1"/>
<proteinExistence type="predicted"/>
<dbReference type="EMBL" id="FPIZ01000003">
    <property type="protein sequence ID" value="SFW31022.1"/>
    <property type="molecule type" value="Genomic_DNA"/>
</dbReference>
<dbReference type="GO" id="GO:0003677">
    <property type="term" value="F:DNA binding"/>
    <property type="evidence" value="ECO:0007669"/>
    <property type="project" value="UniProtKB-KW"/>
</dbReference>
<reference evidence="6 8" key="2">
    <citation type="submission" date="2023-11" db="EMBL/GenBank/DDBJ databases">
        <title>MicrobeMod: A computational toolkit for identifying prokaryotic methylation and restriction-modification with nanopore sequencing.</title>
        <authorList>
            <person name="Crits-Christoph A."/>
            <person name="Kang S.C."/>
            <person name="Lee H."/>
            <person name="Ostrov N."/>
        </authorList>
    </citation>
    <scope>NUCLEOTIDE SEQUENCE [LARGE SCALE GENOMIC DNA]</scope>
    <source>
        <strain evidence="6 8">ATCC 23090</strain>
    </source>
</reference>
<name>A0A1K1N9K1_9BACT</name>
<evidence type="ECO:0000256" key="2">
    <source>
        <dbReference type="ARBA" id="ARBA00023125"/>
    </source>
</evidence>
<dbReference type="InterPro" id="IPR002577">
    <property type="entry name" value="HTH_HxlR"/>
</dbReference>
<dbReference type="EMBL" id="CP140154">
    <property type="protein sequence ID" value="WQG90875.1"/>
    <property type="molecule type" value="Genomic_DNA"/>
</dbReference>
<dbReference type="OrthoDB" id="2619345at2"/>
<keyword evidence="2" id="KW-0238">DNA-binding</keyword>
<dbReference type="PANTHER" id="PTHR33204:SF29">
    <property type="entry name" value="TRANSCRIPTIONAL REGULATOR"/>
    <property type="match status" value="1"/>
</dbReference>
<evidence type="ECO:0000256" key="3">
    <source>
        <dbReference type="ARBA" id="ARBA00023163"/>
    </source>
</evidence>
<dbReference type="STRING" id="1004.SAMN05661012_01022"/>
<dbReference type="RefSeq" id="WP_072358270.1">
    <property type="nucleotide sequence ID" value="NZ_CBHWAX010000123.1"/>
</dbReference>
<dbReference type="Gene3D" id="1.10.10.10">
    <property type="entry name" value="Winged helix-like DNA-binding domain superfamily/Winged helix DNA-binding domain"/>
    <property type="match status" value="1"/>
</dbReference>
<dbReference type="InterPro" id="IPR036388">
    <property type="entry name" value="WH-like_DNA-bd_sf"/>
</dbReference>
<evidence type="ECO:0000313" key="5">
    <source>
        <dbReference type="EMBL" id="SFW31022.1"/>
    </source>
</evidence>
<evidence type="ECO:0000313" key="8">
    <source>
        <dbReference type="Proteomes" id="UP001326715"/>
    </source>
</evidence>
<accession>A0A1K1N9K1</accession>
<protein>
    <submittedName>
        <fullName evidence="6">Helix-turn-helix domain-containing protein</fullName>
    </submittedName>
    <submittedName>
        <fullName evidence="5">Transcriptional regulator, HxlR family</fullName>
    </submittedName>
</protein>
<reference evidence="5 7" key="1">
    <citation type="submission" date="2016-11" db="EMBL/GenBank/DDBJ databases">
        <authorList>
            <person name="Jaros S."/>
            <person name="Januszkiewicz K."/>
            <person name="Wedrychowicz H."/>
        </authorList>
    </citation>
    <scope>NUCLEOTIDE SEQUENCE [LARGE SCALE GENOMIC DNA]</scope>
    <source>
        <strain evidence="5 7">DSM 784</strain>
    </source>
</reference>
<gene>
    <name evidence="5" type="ORF">SAMN05661012_01022</name>
    <name evidence="6" type="ORF">SR876_05155</name>
</gene>
<organism evidence="5 7">
    <name type="scientific">Chitinophaga sancti</name>
    <dbReference type="NCBI Taxonomy" id="1004"/>
    <lineage>
        <taxon>Bacteria</taxon>
        <taxon>Pseudomonadati</taxon>
        <taxon>Bacteroidota</taxon>
        <taxon>Chitinophagia</taxon>
        <taxon>Chitinophagales</taxon>
        <taxon>Chitinophagaceae</taxon>
        <taxon>Chitinophaga</taxon>
    </lineage>
</organism>
<dbReference type="Pfam" id="PF01638">
    <property type="entry name" value="HxlR"/>
    <property type="match status" value="1"/>
</dbReference>
<evidence type="ECO:0000313" key="6">
    <source>
        <dbReference type="EMBL" id="WQG90875.1"/>
    </source>
</evidence>
<keyword evidence="3" id="KW-0804">Transcription</keyword>